<dbReference type="InterPro" id="IPR003344">
    <property type="entry name" value="Big_1_dom"/>
</dbReference>
<dbReference type="InterPro" id="IPR013783">
    <property type="entry name" value="Ig-like_fold"/>
</dbReference>
<accession>A0A641ALS0</accession>
<evidence type="ECO:0000313" key="4">
    <source>
        <dbReference type="EMBL" id="KAA1378224.1"/>
    </source>
</evidence>
<protein>
    <recommendedName>
        <fullName evidence="3">Big-1 domain-containing protein</fullName>
    </recommendedName>
</protein>
<sequence length="595" mass="61673">MNTAQITRALALGVVGALATTAMTYAPASAAPVGFDLLALSQDGDFFQPSDYAAGDVFVQTVRNGAKVDAKDEQDLSYSWTFTPFGSSSSVTVPATGDDVQPTDRAGRFEVVMPIGQGPGTYSLKASINADTNGDDAVAEKTLQTFTVGNTAPSGSTTSVDGLAAAKPGEAQDGTVTIEDPNGDPIAGQVFTLTVDHGFFTTGDDVSTAEGALVGNLEQDGTTLTAVTDSQGEIPFDIGIARDGGFDDDGKVAASVTVAGGPVGSGTATWSTADPLNGQVAVRLSPAGEQDGPVNPTLAGNRTFFDVFGLDQFGNPVAGAEIGLTFPGNVGEFDVDADTEDVVSNFDTFGDVAITLLKAGYIDLTGTWEEAPSTVYDANSAPLPKTDKPVSGSLRSSTYEISFNASSFSMGSSVSDTVRVGTAVTQTVRAVDQQGNPIEGYQVRFLRFGPDATNGDVVATRTTNALGEATYSFIGTRRGRAVITAEVSDGNRRRELTGTAAFGAGVRARLAKAKSTTSADRMTVTTGKVASGARVDLYRVVKGVEKLVSSRKVNSKGTAAFKVRDRNRSKKTTYVAVVRSTSKSLTDRSNALKTR</sequence>
<dbReference type="Proteomes" id="UP001515100">
    <property type="component" value="Unassembled WGS sequence"/>
</dbReference>
<dbReference type="GO" id="GO:0005975">
    <property type="term" value="P:carbohydrate metabolic process"/>
    <property type="evidence" value="ECO:0007669"/>
    <property type="project" value="UniProtKB-ARBA"/>
</dbReference>
<dbReference type="InterPro" id="IPR008964">
    <property type="entry name" value="Invasin/intimin_cell_adhesion"/>
</dbReference>
<dbReference type="SUPFAM" id="SSF49373">
    <property type="entry name" value="Invasin/intimin cell-adhesion fragments"/>
    <property type="match status" value="1"/>
</dbReference>
<comment type="similarity">
    <text evidence="1">Belongs to the intimin/invasin family.</text>
</comment>
<name>A0A641ALS0_9ACTN</name>
<feature type="domain" description="Big-1" evidence="3">
    <location>
        <begin position="423"/>
        <end position="492"/>
    </location>
</feature>
<proteinExistence type="inferred from homology"/>
<evidence type="ECO:0000256" key="2">
    <source>
        <dbReference type="SAM" id="SignalP"/>
    </source>
</evidence>
<keyword evidence="2" id="KW-0732">Signal</keyword>
<dbReference type="EMBL" id="SDPP02000002">
    <property type="protein sequence ID" value="KAA1378224.1"/>
    <property type="molecule type" value="Genomic_DNA"/>
</dbReference>
<gene>
    <name evidence="4" type="ORF">ESP62_007540</name>
</gene>
<evidence type="ECO:0000256" key="1">
    <source>
        <dbReference type="ARBA" id="ARBA00010116"/>
    </source>
</evidence>
<dbReference type="OrthoDB" id="3791003at2"/>
<dbReference type="Gene3D" id="2.60.40.10">
    <property type="entry name" value="Immunoglobulins"/>
    <property type="match status" value="1"/>
</dbReference>
<reference evidence="4" key="1">
    <citation type="submission" date="2019-09" db="EMBL/GenBank/DDBJ databases">
        <authorList>
            <person name="Li J."/>
        </authorList>
    </citation>
    <scope>NUCLEOTIDE SEQUENCE [LARGE SCALE GENOMIC DNA]</scope>
    <source>
        <strain evidence="4">NRBC 14897</strain>
    </source>
</reference>
<evidence type="ECO:0000259" key="3">
    <source>
        <dbReference type="Pfam" id="PF02369"/>
    </source>
</evidence>
<evidence type="ECO:0000313" key="5">
    <source>
        <dbReference type="Proteomes" id="UP001515100"/>
    </source>
</evidence>
<dbReference type="Pfam" id="PF02369">
    <property type="entry name" value="Big_1"/>
    <property type="match status" value="1"/>
</dbReference>
<keyword evidence="5" id="KW-1185">Reference proteome</keyword>
<comment type="caution">
    <text evidence="4">The sequence shown here is derived from an EMBL/GenBank/DDBJ whole genome shotgun (WGS) entry which is preliminary data.</text>
</comment>
<dbReference type="RefSeq" id="WP_129183088.1">
    <property type="nucleotide sequence ID" value="NZ_JAGIOG010000001.1"/>
</dbReference>
<organism evidence="4 5">
    <name type="scientific">Aeromicrobium fastidiosum</name>
    <dbReference type="NCBI Taxonomy" id="52699"/>
    <lineage>
        <taxon>Bacteria</taxon>
        <taxon>Bacillati</taxon>
        <taxon>Actinomycetota</taxon>
        <taxon>Actinomycetes</taxon>
        <taxon>Propionibacteriales</taxon>
        <taxon>Nocardioidaceae</taxon>
        <taxon>Aeromicrobium</taxon>
    </lineage>
</organism>
<feature type="signal peptide" evidence="2">
    <location>
        <begin position="1"/>
        <end position="30"/>
    </location>
</feature>
<feature type="chain" id="PRO_5024965135" description="Big-1 domain-containing protein" evidence="2">
    <location>
        <begin position="31"/>
        <end position="595"/>
    </location>
</feature>
<dbReference type="AlphaFoldDB" id="A0A641ALS0"/>